<dbReference type="AlphaFoldDB" id="A0A0F2M4G4"/>
<reference evidence="2 3" key="2">
    <citation type="journal article" date="2015" name="Eukaryot. Cell">
        <title>Asexual propagation of a virulent clone complex in a human and feline outbreak of sporotrichosis.</title>
        <authorList>
            <person name="Teixeira Mde M."/>
            <person name="Rodrigues A.M."/>
            <person name="Tsui C.K."/>
            <person name="de Almeida L.G."/>
            <person name="Van Diepeningen A.D."/>
            <person name="van den Ende B.G."/>
            <person name="Fernandes G.F."/>
            <person name="Kano R."/>
            <person name="Hamelin R.C."/>
            <person name="Lopes-Bezerra L.M."/>
            <person name="Vasconcelos A.T."/>
            <person name="de Hoog S."/>
            <person name="de Camargo Z.P."/>
            <person name="Felipe M.S."/>
        </authorList>
    </citation>
    <scope>NUCLEOTIDE SEQUENCE [LARGE SCALE GENOMIC DNA]</scope>
    <source>
        <strain evidence="2 3">1099-18</strain>
    </source>
</reference>
<proteinExistence type="predicted"/>
<dbReference type="RefSeq" id="XP_016587279.1">
    <property type="nucleotide sequence ID" value="XM_016736526.1"/>
</dbReference>
<dbReference type="EMBL" id="AXCR01000007">
    <property type="protein sequence ID" value="KJR84603.1"/>
    <property type="molecule type" value="Genomic_DNA"/>
</dbReference>
<protein>
    <submittedName>
        <fullName evidence="2">Uncharacterized protein</fullName>
    </submittedName>
</protein>
<comment type="caution">
    <text evidence="2">The sequence shown here is derived from an EMBL/GenBank/DDBJ whole genome shotgun (WGS) entry which is preliminary data.</text>
</comment>
<accession>A0A0F2M4G4</accession>
<name>A0A0F2M4G4_SPOSC</name>
<evidence type="ECO:0000256" key="1">
    <source>
        <dbReference type="SAM" id="MobiDB-lite"/>
    </source>
</evidence>
<dbReference type="Proteomes" id="UP000033710">
    <property type="component" value="Unassembled WGS sequence"/>
</dbReference>
<gene>
    <name evidence="2" type="ORF">SPSK_09960</name>
</gene>
<evidence type="ECO:0000313" key="2">
    <source>
        <dbReference type="EMBL" id="KJR84603.1"/>
    </source>
</evidence>
<feature type="region of interest" description="Disordered" evidence="1">
    <location>
        <begin position="38"/>
        <end position="58"/>
    </location>
</feature>
<feature type="compositionally biased region" description="Basic and acidic residues" evidence="1">
    <location>
        <begin position="39"/>
        <end position="48"/>
    </location>
</feature>
<dbReference type="GeneID" id="27671803"/>
<reference evidence="2 3" key="1">
    <citation type="journal article" date="2014" name="BMC Genomics">
        <title>Comparative genomics of the major fungal agents of human and animal Sporotrichosis: Sporothrix schenckii and Sporothrix brasiliensis.</title>
        <authorList>
            <person name="Teixeira M.M."/>
            <person name="de Almeida L.G."/>
            <person name="Kubitschek-Barreira P."/>
            <person name="Alves F.L."/>
            <person name="Kioshima E.S."/>
            <person name="Abadio A.K."/>
            <person name="Fernandes L."/>
            <person name="Derengowski L.S."/>
            <person name="Ferreira K.S."/>
            <person name="Souza R.C."/>
            <person name="Ruiz J.C."/>
            <person name="de Andrade N.C."/>
            <person name="Paes H.C."/>
            <person name="Nicola A.M."/>
            <person name="Albuquerque P."/>
            <person name="Gerber A.L."/>
            <person name="Martins V.P."/>
            <person name="Peconick L.D."/>
            <person name="Neto A.V."/>
            <person name="Chaucanez C.B."/>
            <person name="Silva P.A."/>
            <person name="Cunha O.L."/>
            <person name="de Oliveira F.F."/>
            <person name="dos Santos T.C."/>
            <person name="Barros A.L."/>
            <person name="Soares M.A."/>
            <person name="de Oliveira L.M."/>
            <person name="Marini M.M."/>
            <person name="Villalobos-Duno H."/>
            <person name="Cunha M.M."/>
            <person name="de Hoog S."/>
            <person name="da Silveira J.F."/>
            <person name="Henrissat B."/>
            <person name="Nino-Vega G.A."/>
            <person name="Cisalpino P.S."/>
            <person name="Mora-Montes H.M."/>
            <person name="Almeida S.R."/>
            <person name="Stajich J.E."/>
            <person name="Lopes-Bezerra L.M."/>
            <person name="Vasconcelos A.T."/>
            <person name="Felipe M.S."/>
        </authorList>
    </citation>
    <scope>NUCLEOTIDE SEQUENCE [LARGE SCALE GENOMIC DNA]</scope>
    <source>
        <strain evidence="2 3">1099-18</strain>
    </source>
</reference>
<sequence length="148" mass="16429">MGMKMSDTGCKKRGDKGDLCEFSSSVADAQPHSIVCFDEENHTDDPPQKRFGRVSLSAGPHKASPAFLVPFGPPPCTEGDKKFENEDRSFFPKLSDWQTFDRLDKGLESCVVHRHASIAVESSPGRRQVTHPYMIGRNDPNEESSFGQ</sequence>
<evidence type="ECO:0000313" key="3">
    <source>
        <dbReference type="Proteomes" id="UP000033710"/>
    </source>
</evidence>
<dbReference type="KEGG" id="ssck:SPSK_09960"/>
<feature type="region of interest" description="Disordered" evidence="1">
    <location>
        <begin position="122"/>
        <end position="148"/>
    </location>
</feature>
<dbReference type="VEuPathDB" id="FungiDB:SPSK_09960"/>
<organism evidence="2 3">
    <name type="scientific">Sporothrix schenckii 1099-18</name>
    <dbReference type="NCBI Taxonomy" id="1397361"/>
    <lineage>
        <taxon>Eukaryota</taxon>
        <taxon>Fungi</taxon>
        <taxon>Dikarya</taxon>
        <taxon>Ascomycota</taxon>
        <taxon>Pezizomycotina</taxon>
        <taxon>Sordariomycetes</taxon>
        <taxon>Sordariomycetidae</taxon>
        <taxon>Ophiostomatales</taxon>
        <taxon>Ophiostomataceae</taxon>
        <taxon>Sporothrix</taxon>
    </lineage>
</organism>